<proteinExistence type="predicted"/>
<dbReference type="Proteomes" id="UP000053660">
    <property type="component" value="Unassembled WGS sequence"/>
</dbReference>
<feature type="transmembrane region" description="Helical" evidence="1">
    <location>
        <begin position="6"/>
        <end position="29"/>
    </location>
</feature>
<protein>
    <submittedName>
        <fullName evidence="2">Uncharacterized protein</fullName>
    </submittedName>
</protein>
<organism evidence="2 3">
    <name type="scientific">Oesophagostomum dentatum</name>
    <name type="common">Nodular worm</name>
    <dbReference type="NCBI Taxonomy" id="61180"/>
    <lineage>
        <taxon>Eukaryota</taxon>
        <taxon>Metazoa</taxon>
        <taxon>Ecdysozoa</taxon>
        <taxon>Nematoda</taxon>
        <taxon>Chromadorea</taxon>
        <taxon>Rhabditida</taxon>
        <taxon>Rhabditina</taxon>
        <taxon>Rhabditomorpha</taxon>
        <taxon>Strongyloidea</taxon>
        <taxon>Strongylidae</taxon>
        <taxon>Oesophagostomum</taxon>
    </lineage>
</organism>
<keyword evidence="1" id="KW-0812">Transmembrane</keyword>
<keyword evidence="1" id="KW-1133">Transmembrane helix</keyword>
<reference evidence="2 3" key="1">
    <citation type="submission" date="2014-03" db="EMBL/GenBank/DDBJ databases">
        <title>Draft genome of the hookworm Oesophagostomum dentatum.</title>
        <authorList>
            <person name="Mitreva M."/>
        </authorList>
    </citation>
    <scope>NUCLEOTIDE SEQUENCE [LARGE SCALE GENOMIC DNA]</scope>
    <source>
        <strain evidence="2 3">OD-Hann</strain>
    </source>
</reference>
<dbReference type="AlphaFoldDB" id="A0A0B1S218"/>
<accession>A0A0B1S218</accession>
<gene>
    <name evidence="2" type="ORF">OESDEN_22858</name>
</gene>
<dbReference type="EMBL" id="KN610679">
    <property type="protein sequence ID" value="KHJ77522.1"/>
    <property type="molecule type" value="Genomic_DNA"/>
</dbReference>
<keyword evidence="1" id="KW-0472">Membrane</keyword>
<evidence type="ECO:0000313" key="2">
    <source>
        <dbReference type="EMBL" id="KHJ77522.1"/>
    </source>
</evidence>
<evidence type="ECO:0000256" key="1">
    <source>
        <dbReference type="SAM" id="Phobius"/>
    </source>
</evidence>
<evidence type="ECO:0000313" key="3">
    <source>
        <dbReference type="Proteomes" id="UP000053660"/>
    </source>
</evidence>
<sequence length="64" mass="7173">MEAKWIFLAVGVGLGLVFAANVVFTALALRRWDRYGLRLTRARTALLGRPDPTPEARGWQCCIQ</sequence>
<name>A0A0B1S218_OESDE</name>
<keyword evidence="3" id="KW-1185">Reference proteome</keyword>